<evidence type="ECO:0000256" key="8">
    <source>
        <dbReference type="ARBA" id="ARBA00023242"/>
    </source>
</evidence>
<dbReference type="PROSITE" id="PS51194">
    <property type="entry name" value="HELICASE_CTER"/>
    <property type="match status" value="1"/>
</dbReference>
<organism evidence="11 12">
    <name type="scientific">Malassezia cuniculi</name>
    <dbReference type="NCBI Taxonomy" id="948313"/>
    <lineage>
        <taxon>Eukaryota</taxon>
        <taxon>Fungi</taxon>
        <taxon>Dikarya</taxon>
        <taxon>Basidiomycota</taxon>
        <taxon>Ustilaginomycotina</taxon>
        <taxon>Malasseziomycetes</taxon>
        <taxon>Malasseziales</taxon>
        <taxon>Malasseziaceae</taxon>
        <taxon>Malassezia</taxon>
    </lineage>
</organism>
<dbReference type="EMBL" id="CP119877">
    <property type="protein sequence ID" value="WFD33765.1"/>
    <property type="molecule type" value="Genomic_DNA"/>
</dbReference>
<proteinExistence type="inferred from homology"/>
<evidence type="ECO:0000259" key="10">
    <source>
        <dbReference type="PROSITE" id="PS51194"/>
    </source>
</evidence>
<evidence type="ECO:0000256" key="2">
    <source>
        <dbReference type="ARBA" id="ARBA00007025"/>
    </source>
</evidence>
<feature type="domain" description="Helicase ATP-binding" evidence="9">
    <location>
        <begin position="68"/>
        <end position="235"/>
    </location>
</feature>
<protein>
    <submittedName>
        <fullName evidence="11">ATPase</fullName>
    </submittedName>
</protein>
<dbReference type="SMART" id="SM00490">
    <property type="entry name" value="HELICc"/>
    <property type="match status" value="1"/>
</dbReference>
<keyword evidence="3" id="KW-0547">Nucleotide-binding</keyword>
<dbReference type="PROSITE" id="PS51192">
    <property type="entry name" value="HELICASE_ATP_BIND_1"/>
    <property type="match status" value="1"/>
</dbReference>
<gene>
    <name evidence="11" type="primary">IRC5</name>
    <name evidence="11" type="ORF">MCUN1_000582</name>
</gene>
<evidence type="ECO:0000256" key="6">
    <source>
        <dbReference type="ARBA" id="ARBA00022840"/>
    </source>
</evidence>
<keyword evidence="7" id="KW-0175">Coiled coil</keyword>
<dbReference type="InterPro" id="IPR000330">
    <property type="entry name" value="SNF2_N"/>
</dbReference>
<evidence type="ECO:0000313" key="11">
    <source>
        <dbReference type="EMBL" id="WFD33765.1"/>
    </source>
</evidence>
<evidence type="ECO:0000256" key="1">
    <source>
        <dbReference type="ARBA" id="ARBA00004123"/>
    </source>
</evidence>
<dbReference type="InterPro" id="IPR027417">
    <property type="entry name" value="P-loop_NTPase"/>
</dbReference>
<evidence type="ECO:0000313" key="12">
    <source>
        <dbReference type="Proteomes" id="UP001219933"/>
    </source>
</evidence>
<dbReference type="InterPro" id="IPR049730">
    <property type="entry name" value="SNF2/RAD54-like_C"/>
</dbReference>
<dbReference type="InterPro" id="IPR001650">
    <property type="entry name" value="Helicase_C-like"/>
</dbReference>
<keyword evidence="5" id="KW-0347">Helicase</keyword>
<dbReference type="PANTHER" id="PTHR10799">
    <property type="entry name" value="SNF2/RAD54 HELICASE FAMILY"/>
    <property type="match status" value="1"/>
</dbReference>
<comment type="similarity">
    <text evidence="2">Belongs to the SNF2/RAD54 helicase family.</text>
</comment>
<dbReference type="SMART" id="SM00487">
    <property type="entry name" value="DEXDc"/>
    <property type="match status" value="1"/>
</dbReference>
<dbReference type="InterPro" id="IPR038718">
    <property type="entry name" value="SNF2-like_sf"/>
</dbReference>
<sequence length="622" mass="70098">MSEDDAERVKKLEMLLQRSGIYSRIMGEKLAKRSGQPRAKKARLDGEQAAICTATLKPYQKEGLVWLTSLYENGLNGILADEMGLGKTLQTISFIAHLRENGVTGPFLVVAPLSTTHNWCTEFAKFAPSIPVLLYHGTKDKRTALRRQLTAKRLGDGISVLVTSYEIVLADKRFLGKHEWKYLVVDEGHRLKNLDCKLLRELKAFSSSNRLIITGTPLHNNLSELWALLNFILPDIFDDLAAFERWFNLEGANDVGVNASFSSWSSETARRVVGQLHDILRPFLLRRVKSEVEHSLPPKKEYLLYAPMSSTQAAMYNHAAQGRLREYLVEVLSDKKQVNSIPLQNDVMQLRKISCHPYLIHWPDAPPIDQLEKVSGKMRMLGRLLDGLFERGHRVLVFSQFTTMLDIIELWATQVRQLEPYRIDGRTPQEERVEQMSSFNAQCDDKRRGLFLLNTRAGGLGINLVGADTVVFFDSDWNPQMDLQAQDRVHRLGQTKPVLVFRLVSADTIEQHILLRAQAKRQLESVVMEKGKFRRPIDYVGVYDDDVTPAGPELEAKSLCVGSESVISDADLARLLDRSEEAYARESGWHVGGAGRTLFEVTVTANDGDASSALVPICQDDD</sequence>
<evidence type="ECO:0000256" key="4">
    <source>
        <dbReference type="ARBA" id="ARBA00022801"/>
    </source>
</evidence>
<keyword evidence="4" id="KW-0378">Hydrolase</keyword>
<name>A0AAF0J571_9BASI</name>
<keyword evidence="8" id="KW-0539">Nucleus</keyword>
<reference evidence="11" key="1">
    <citation type="submission" date="2023-03" db="EMBL/GenBank/DDBJ databases">
        <title>Mating type loci evolution in Malassezia.</title>
        <authorList>
            <person name="Coelho M.A."/>
        </authorList>
    </citation>
    <scope>NUCLEOTIDE SEQUENCE</scope>
    <source>
        <strain evidence="11">CBS 11721</strain>
    </source>
</reference>
<evidence type="ECO:0000259" key="9">
    <source>
        <dbReference type="PROSITE" id="PS51192"/>
    </source>
</evidence>
<evidence type="ECO:0000256" key="5">
    <source>
        <dbReference type="ARBA" id="ARBA00022806"/>
    </source>
</evidence>
<keyword evidence="12" id="KW-1185">Reference proteome</keyword>
<dbReference type="SUPFAM" id="SSF52540">
    <property type="entry name" value="P-loop containing nucleoside triphosphate hydrolases"/>
    <property type="match status" value="2"/>
</dbReference>
<dbReference type="Proteomes" id="UP001219933">
    <property type="component" value="Chromosome 1"/>
</dbReference>
<keyword evidence="6" id="KW-0067">ATP-binding</keyword>
<dbReference type="GO" id="GO:0005634">
    <property type="term" value="C:nucleus"/>
    <property type="evidence" value="ECO:0007669"/>
    <property type="project" value="UniProtKB-SubCell"/>
</dbReference>
<dbReference type="FunFam" id="3.40.50.10810:FF:000015">
    <property type="entry name" value="lymphoid-specific helicase isoform X1"/>
    <property type="match status" value="1"/>
</dbReference>
<dbReference type="GO" id="GO:0016787">
    <property type="term" value="F:hydrolase activity"/>
    <property type="evidence" value="ECO:0007669"/>
    <property type="project" value="UniProtKB-KW"/>
</dbReference>
<dbReference type="Pfam" id="PF00271">
    <property type="entry name" value="Helicase_C"/>
    <property type="match status" value="1"/>
</dbReference>
<evidence type="ECO:0000256" key="7">
    <source>
        <dbReference type="ARBA" id="ARBA00023054"/>
    </source>
</evidence>
<dbReference type="GO" id="GO:0005524">
    <property type="term" value="F:ATP binding"/>
    <property type="evidence" value="ECO:0007669"/>
    <property type="project" value="UniProtKB-KW"/>
</dbReference>
<accession>A0AAF0J571</accession>
<evidence type="ECO:0000256" key="3">
    <source>
        <dbReference type="ARBA" id="ARBA00022741"/>
    </source>
</evidence>
<dbReference type="Gene3D" id="3.40.50.10810">
    <property type="entry name" value="Tandem AAA-ATPase domain"/>
    <property type="match status" value="1"/>
</dbReference>
<dbReference type="Gene3D" id="3.40.50.300">
    <property type="entry name" value="P-loop containing nucleotide triphosphate hydrolases"/>
    <property type="match status" value="1"/>
</dbReference>
<comment type="subcellular location">
    <subcellularLocation>
        <location evidence="1">Nucleus</location>
    </subcellularLocation>
</comment>
<dbReference type="AlphaFoldDB" id="A0AAF0J571"/>
<dbReference type="InterPro" id="IPR014001">
    <property type="entry name" value="Helicase_ATP-bd"/>
</dbReference>
<dbReference type="Pfam" id="PF00176">
    <property type="entry name" value="SNF2-rel_dom"/>
    <property type="match status" value="1"/>
</dbReference>
<feature type="domain" description="Helicase C-terminal" evidence="10">
    <location>
        <begin position="380"/>
        <end position="534"/>
    </location>
</feature>
<dbReference type="GO" id="GO:0004386">
    <property type="term" value="F:helicase activity"/>
    <property type="evidence" value="ECO:0007669"/>
    <property type="project" value="UniProtKB-KW"/>
</dbReference>
<dbReference type="CDD" id="cd18793">
    <property type="entry name" value="SF2_C_SNF"/>
    <property type="match status" value="1"/>
</dbReference>